<comment type="similarity">
    <text evidence="11">Belongs to the aromatic-ring hydroxylase family. KMO subfamily.</text>
</comment>
<sequence length="516" mass="56826">MAEAKPTKCLVVGAGPVGALAALYAARRGWDVDVYELRGDLRDASTTPLNFTKSINLALAERGINAMRHSGSPALLDRVFAEAVPMYGRMVHSASSAGTLTEESQQYDVHGRFNRAVDRANLNKLLLDEVETLPNVKLHFNHKLVGADLRKRKAWFERKAAPPQTADGAQAHQDQTDGREQEVEVDFDLMLGCDGAHSNARYHMMKFVRMSYEQSYIDTLWCEFTIPPAGPTSATTPTAKDGFATSPDHLHIWPCDHGLFIAIPSIDKSFTCTLFAPSATFATLEQDPATITQFFQTRFPNAADLIGHAELRQQFEQNPHLPLISIKCSPHHYSSTGVILGDAAHAMVPFYGQGMNAGLEDVRVLFQHLDAHPSTPAGRTAALDAYSTERVPDAHAVNDLALANYWEMHSGVRSPLTLIRKKVEEFLNDKLPITGFATQYARVSFSNQRYSEVVETVASQGRILLGGLLGSVVLPGMGWAAWWGWRWYAAGHTTRKAVKGFAGLGMFGERVGRMFT</sequence>
<evidence type="ECO:0000259" key="14">
    <source>
        <dbReference type="Pfam" id="PF01494"/>
    </source>
</evidence>
<dbReference type="GO" id="GO:0004502">
    <property type="term" value="F:kynurenine 3-monooxygenase activity"/>
    <property type="evidence" value="ECO:0007669"/>
    <property type="project" value="UniProtKB-UniRule"/>
</dbReference>
<evidence type="ECO:0000256" key="13">
    <source>
        <dbReference type="SAM" id="Phobius"/>
    </source>
</evidence>
<evidence type="ECO:0000256" key="9">
    <source>
        <dbReference type="ARBA" id="ARBA00023128"/>
    </source>
</evidence>
<reference evidence="15 16" key="1">
    <citation type="submission" date="2021-11" db="EMBL/GenBank/DDBJ databases">
        <title>Black yeast isolated from Biological Soil Crust.</title>
        <authorList>
            <person name="Kurbessoian T."/>
        </authorList>
    </citation>
    <scope>NUCLEOTIDE SEQUENCE [LARGE SCALE GENOMIC DNA]</scope>
    <source>
        <strain evidence="15 16">CCFEE 5522</strain>
    </source>
</reference>
<dbReference type="EMBL" id="JAVFHQ010000012">
    <property type="protein sequence ID" value="KAK4547072.1"/>
    <property type="molecule type" value="Genomic_DNA"/>
</dbReference>
<comment type="subcellular location">
    <subcellularLocation>
        <location evidence="11">Mitochondrion outer membrane</location>
    </subcellularLocation>
</comment>
<evidence type="ECO:0000313" key="16">
    <source>
        <dbReference type="Proteomes" id="UP001324427"/>
    </source>
</evidence>
<protein>
    <recommendedName>
        <fullName evidence="11">Kynurenine 3-monooxygenase</fullName>
        <ecNumber evidence="11">1.14.13.9</ecNumber>
    </recommendedName>
    <alternativeName>
        <fullName evidence="11">Biosynthesis of nicotinic acid protein 4</fullName>
    </alternativeName>
    <alternativeName>
        <fullName evidence="11">Kynurenine 3-hydroxylase</fullName>
    </alternativeName>
</protein>
<dbReference type="GO" id="GO:0019805">
    <property type="term" value="P:quinolinate biosynthetic process"/>
    <property type="evidence" value="ECO:0007669"/>
    <property type="project" value="UniProtKB-UniRule"/>
</dbReference>
<dbReference type="GO" id="GO:0034354">
    <property type="term" value="P:'de novo' NAD+ biosynthetic process from L-tryptophan"/>
    <property type="evidence" value="ECO:0007669"/>
    <property type="project" value="UniProtKB-UniRule"/>
</dbReference>
<feature type="region of interest" description="Disordered" evidence="12">
    <location>
        <begin position="160"/>
        <end position="181"/>
    </location>
</feature>
<evidence type="ECO:0000256" key="10">
    <source>
        <dbReference type="ARBA" id="ARBA00047818"/>
    </source>
</evidence>
<keyword evidence="4 11" id="KW-1000">Mitochondrion outer membrane</keyword>
<dbReference type="AlphaFoldDB" id="A0AAV9JPZ6"/>
<name>A0AAV9JPZ6_9PEZI</name>
<dbReference type="GO" id="GO:0006569">
    <property type="term" value="P:L-tryptophan catabolic process"/>
    <property type="evidence" value="ECO:0007669"/>
    <property type="project" value="UniProtKB-UniRule"/>
</dbReference>
<feature type="domain" description="FAD-binding" evidence="14">
    <location>
        <begin position="7"/>
        <end position="399"/>
    </location>
</feature>
<keyword evidence="11 13" id="KW-0472">Membrane</keyword>
<dbReference type="GO" id="GO:0005741">
    <property type="term" value="C:mitochondrial outer membrane"/>
    <property type="evidence" value="ECO:0007669"/>
    <property type="project" value="UniProtKB-SubCell"/>
</dbReference>
<evidence type="ECO:0000256" key="7">
    <source>
        <dbReference type="ARBA" id="ARBA00023002"/>
    </source>
</evidence>
<keyword evidence="16" id="KW-1185">Reference proteome</keyword>
<gene>
    <name evidence="11" type="primary">BNA4</name>
    <name evidence="15" type="ORF">LTR36_001293</name>
</gene>
<accession>A0AAV9JPZ6</accession>
<dbReference type="GO" id="GO:0071949">
    <property type="term" value="F:FAD binding"/>
    <property type="evidence" value="ECO:0007669"/>
    <property type="project" value="InterPro"/>
</dbReference>
<dbReference type="GO" id="GO:0070189">
    <property type="term" value="P:kynurenine metabolic process"/>
    <property type="evidence" value="ECO:0007669"/>
    <property type="project" value="TreeGrafter"/>
</dbReference>
<dbReference type="SUPFAM" id="SSF51905">
    <property type="entry name" value="FAD/NAD(P)-binding domain"/>
    <property type="match status" value="1"/>
</dbReference>
<evidence type="ECO:0000256" key="4">
    <source>
        <dbReference type="ARBA" id="ARBA00022787"/>
    </source>
</evidence>
<dbReference type="PANTHER" id="PTHR46028">
    <property type="entry name" value="KYNURENINE 3-MONOOXYGENASE"/>
    <property type="match status" value="1"/>
</dbReference>
<dbReference type="InterPro" id="IPR036188">
    <property type="entry name" value="FAD/NAD-bd_sf"/>
</dbReference>
<keyword evidence="9 11" id="KW-0496">Mitochondrion</keyword>
<keyword evidence="13" id="KW-1133">Transmembrane helix</keyword>
<evidence type="ECO:0000256" key="11">
    <source>
        <dbReference type="HAMAP-Rule" id="MF_03018"/>
    </source>
</evidence>
<comment type="catalytic activity">
    <reaction evidence="10 11">
        <text>L-kynurenine + NADPH + O2 + H(+) = 3-hydroxy-L-kynurenine + NADP(+) + H2O</text>
        <dbReference type="Rhea" id="RHEA:20545"/>
        <dbReference type="ChEBI" id="CHEBI:15377"/>
        <dbReference type="ChEBI" id="CHEBI:15378"/>
        <dbReference type="ChEBI" id="CHEBI:15379"/>
        <dbReference type="ChEBI" id="CHEBI:57783"/>
        <dbReference type="ChEBI" id="CHEBI:57959"/>
        <dbReference type="ChEBI" id="CHEBI:58125"/>
        <dbReference type="ChEBI" id="CHEBI:58349"/>
        <dbReference type="EC" id="1.14.13.9"/>
    </reaction>
</comment>
<dbReference type="Gene3D" id="3.50.50.60">
    <property type="entry name" value="FAD/NAD(P)-binding domain"/>
    <property type="match status" value="1"/>
</dbReference>
<dbReference type="HAMAP" id="MF_01971">
    <property type="entry name" value="Kynurenine_monooxygenase"/>
    <property type="match status" value="1"/>
</dbReference>
<dbReference type="Proteomes" id="UP001324427">
    <property type="component" value="Unassembled WGS sequence"/>
</dbReference>
<keyword evidence="3 11" id="KW-0662">Pyridine nucleotide biosynthesis</keyword>
<comment type="caution">
    <text evidence="15">The sequence shown here is derived from an EMBL/GenBank/DDBJ whole genome shotgun (WGS) entry which is preliminary data.</text>
</comment>
<evidence type="ECO:0000256" key="12">
    <source>
        <dbReference type="SAM" id="MobiDB-lite"/>
    </source>
</evidence>
<dbReference type="PANTHER" id="PTHR46028:SF2">
    <property type="entry name" value="KYNURENINE 3-MONOOXYGENASE"/>
    <property type="match status" value="1"/>
</dbReference>
<dbReference type="PRINTS" id="PR00420">
    <property type="entry name" value="RNGMNOXGNASE"/>
</dbReference>
<keyword evidence="7 11" id="KW-0560">Oxidoreductase</keyword>
<evidence type="ECO:0000256" key="1">
    <source>
        <dbReference type="ARBA" id="ARBA00001974"/>
    </source>
</evidence>
<evidence type="ECO:0000256" key="6">
    <source>
        <dbReference type="ARBA" id="ARBA00022857"/>
    </source>
</evidence>
<comment type="pathway">
    <text evidence="11">Cofactor biosynthesis; NAD(+) biosynthesis; quinolinate from L-kynurenine: step 1/3.</text>
</comment>
<keyword evidence="2 11" id="KW-0285">Flavoprotein</keyword>
<organism evidence="15 16">
    <name type="scientific">Oleoguttula mirabilis</name>
    <dbReference type="NCBI Taxonomy" id="1507867"/>
    <lineage>
        <taxon>Eukaryota</taxon>
        <taxon>Fungi</taxon>
        <taxon>Dikarya</taxon>
        <taxon>Ascomycota</taxon>
        <taxon>Pezizomycotina</taxon>
        <taxon>Dothideomycetes</taxon>
        <taxon>Dothideomycetidae</taxon>
        <taxon>Mycosphaerellales</taxon>
        <taxon>Teratosphaeriaceae</taxon>
        <taxon>Oleoguttula</taxon>
    </lineage>
</organism>
<evidence type="ECO:0000256" key="8">
    <source>
        <dbReference type="ARBA" id="ARBA00023033"/>
    </source>
</evidence>
<keyword evidence="6 11" id="KW-0521">NADP</keyword>
<dbReference type="Pfam" id="PF01494">
    <property type="entry name" value="FAD_binding_3"/>
    <property type="match status" value="1"/>
</dbReference>
<keyword evidence="13" id="KW-0812">Transmembrane</keyword>
<evidence type="ECO:0000256" key="2">
    <source>
        <dbReference type="ARBA" id="ARBA00022630"/>
    </source>
</evidence>
<keyword evidence="5 11" id="KW-0274">FAD</keyword>
<proteinExistence type="inferred from homology"/>
<dbReference type="InterPro" id="IPR027545">
    <property type="entry name" value="Kynurenine_monooxygenase"/>
</dbReference>
<keyword evidence="8 11" id="KW-0503">Monooxygenase</keyword>
<evidence type="ECO:0000313" key="15">
    <source>
        <dbReference type="EMBL" id="KAK4547072.1"/>
    </source>
</evidence>
<evidence type="ECO:0000256" key="5">
    <source>
        <dbReference type="ARBA" id="ARBA00022827"/>
    </source>
</evidence>
<comment type="cofactor">
    <cofactor evidence="1 11">
        <name>FAD</name>
        <dbReference type="ChEBI" id="CHEBI:57692"/>
    </cofactor>
</comment>
<evidence type="ECO:0000256" key="3">
    <source>
        <dbReference type="ARBA" id="ARBA00022642"/>
    </source>
</evidence>
<dbReference type="EC" id="1.14.13.9" evidence="11"/>
<dbReference type="FunFam" id="3.50.50.60:FF:000129">
    <property type="entry name" value="Kynurenine 3-monooxygenase"/>
    <property type="match status" value="1"/>
</dbReference>
<dbReference type="GO" id="GO:0043420">
    <property type="term" value="P:anthranilate metabolic process"/>
    <property type="evidence" value="ECO:0007669"/>
    <property type="project" value="UniProtKB-UniRule"/>
</dbReference>
<dbReference type="InterPro" id="IPR002938">
    <property type="entry name" value="FAD-bd"/>
</dbReference>
<feature type="transmembrane region" description="Helical" evidence="13">
    <location>
        <begin position="463"/>
        <end position="485"/>
    </location>
</feature>
<comment type="function">
    <text evidence="11">Catalyzes the hydroxylation of L-kynurenine (L-Kyn) to form 3-hydroxy-L-kynurenine (L-3OHKyn). Required for synthesis of quinolinic acid.</text>
</comment>